<gene>
    <name evidence="19" type="primary">pis1</name>
    <name evidence="19" type="ORF">H4R34_001472</name>
</gene>
<dbReference type="PANTHER" id="PTHR15362">
    <property type="entry name" value="PHOSPHATIDYLINOSITOL SYNTHASE"/>
    <property type="match status" value="1"/>
</dbReference>
<comment type="caution">
    <text evidence="19">The sequence shown here is derived from an EMBL/GenBank/DDBJ whole genome shotgun (WGS) entry which is preliminary data.</text>
</comment>
<dbReference type="Proteomes" id="UP001151582">
    <property type="component" value="Unassembled WGS sequence"/>
</dbReference>
<dbReference type="PANTHER" id="PTHR15362:SF4">
    <property type="entry name" value="CDP-DIACYLGLYCEROL--INOSITOL 3-PHOSPHATIDYLTRANSFERASE"/>
    <property type="match status" value="1"/>
</dbReference>
<dbReference type="GO" id="GO:0006661">
    <property type="term" value="P:phosphatidylinositol biosynthetic process"/>
    <property type="evidence" value="ECO:0007669"/>
    <property type="project" value="TreeGrafter"/>
</dbReference>
<dbReference type="PIRSF" id="PIRSF000848">
    <property type="entry name" value="CDP_diag_ino_3_P"/>
    <property type="match status" value="1"/>
</dbReference>
<evidence type="ECO:0000256" key="7">
    <source>
        <dbReference type="ARBA" id="ARBA00022679"/>
    </source>
</evidence>
<keyword evidence="15 16" id="KW-1208">Phospholipid metabolism</keyword>
<evidence type="ECO:0000256" key="18">
    <source>
        <dbReference type="SAM" id="Phobius"/>
    </source>
</evidence>
<dbReference type="InterPro" id="IPR043130">
    <property type="entry name" value="CDP-OH_PTrfase_TM_dom"/>
</dbReference>
<evidence type="ECO:0000256" key="9">
    <source>
        <dbReference type="ARBA" id="ARBA00022723"/>
    </source>
</evidence>
<evidence type="ECO:0000256" key="10">
    <source>
        <dbReference type="ARBA" id="ARBA00022842"/>
    </source>
</evidence>
<dbReference type="Gene3D" id="1.20.120.1760">
    <property type="match status" value="1"/>
</dbReference>
<dbReference type="GO" id="GO:0016020">
    <property type="term" value="C:membrane"/>
    <property type="evidence" value="ECO:0007669"/>
    <property type="project" value="UniProtKB-SubCell"/>
</dbReference>
<keyword evidence="8 18" id="KW-0812">Transmembrane</keyword>
<evidence type="ECO:0000256" key="13">
    <source>
        <dbReference type="ARBA" id="ARBA00023136"/>
    </source>
</evidence>
<keyword evidence="20" id="KW-1185">Reference proteome</keyword>
<organism evidence="19 20">
    <name type="scientific">Dimargaris verticillata</name>
    <dbReference type="NCBI Taxonomy" id="2761393"/>
    <lineage>
        <taxon>Eukaryota</taxon>
        <taxon>Fungi</taxon>
        <taxon>Fungi incertae sedis</taxon>
        <taxon>Zoopagomycota</taxon>
        <taxon>Kickxellomycotina</taxon>
        <taxon>Dimargaritomycetes</taxon>
        <taxon>Dimargaritales</taxon>
        <taxon>Dimargaritaceae</taxon>
        <taxon>Dimargaris</taxon>
    </lineage>
</organism>
<evidence type="ECO:0000256" key="5">
    <source>
        <dbReference type="ARBA" id="ARBA00013212"/>
    </source>
</evidence>
<comment type="catalytic activity">
    <reaction evidence="16">
        <text>a CDP-1,2-diacyl-sn-glycerol + myo-inositol = a 1,2-diacyl-sn-glycero-3-phospho-(1D-myo-inositol) + CMP + H(+)</text>
        <dbReference type="Rhea" id="RHEA:11580"/>
        <dbReference type="ChEBI" id="CHEBI:15378"/>
        <dbReference type="ChEBI" id="CHEBI:17268"/>
        <dbReference type="ChEBI" id="CHEBI:57880"/>
        <dbReference type="ChEBI" id="CHEBI:58332"/>
        <dbReference type="ChEBI" id="CHEBI:60377"/>
        <dbReference type="EC" id="2.7.8.11"/>
    </reaction>
</comment>
<dbReference type="InterPro" id="IPR048254">
    <property type="entry name" value="CDP_ALCOHOL_P_TRANSF_CS"/>
</dbReference>
<comment type="cofactor">
    <cofactor evidence="1">
        <name>Mn(2+)</name>
        <dbReference type="ChEBI" id="CHEBI:29035"/>
    </cofactor>
</comment>
<evidence type="ECO:0000256" key="11">
    <source>
        <dbReference type="ARBA" id="ARBA00022989"/>
    </source>
</evidence>
<evidence type="ECO:0000256" key="3">
    <source>
        <dbReference type="ARBA" id="ARBA00004141"/>
    </source>
</evidence>
<dbReference type="GO" id="GO:0003881">
    <property type="term" value="F:CDP-diacylglycerol-inositol 3-phosphatidyltransferase activity"/>
    <property type="evidence" value="ECO:0007669"/>
    <property type="project" value="UniProtKB-UniRule"/>
</dbReference>
<accession>A0A9W8B3K1</accession>
<keyword evidence="9" id="KW-0479">Metal-binding</keyword>
<dbReference type="GO" id="GO:0046872">
    <property type="term" value="F:metal ion binding"/>
    <property type="evidence" value="ECO:0007669"/>
    <property type="project" value="UniProtKB-KW"/>
</dbReference>
<reference evidence="19" key="1">
    <citation type="submission" date="2022-07" db="EMBL/GenBank/DDBJ databases">
        <title>Phylogenomic reconstructions and comparative analyses of Kickxellomycotina fungi.</title>
        <authorList>
            <person name="Reynolds N.K."/>
            <person name="Stajich J.E."/>
            <person name="Barry K."/>
            <person name="Grigoriev I.V."/>
            <person name="Crous P."/>
            <person name="Smith M.E."/>
        </authorList>
    </citation>
    <scope>NUCLEOTIDE SEQUENCE</scope>
    <source>
        <strain evidence="19">RSA 567</strain>
    </source>
</reference>
<dbReference type="PROSITE" id="PS00379">
    <property type="entry name" value="CDP_ALCOHOL_P_TRANSF"/>
    <property type="match status" value="1"/>
</dbReference>
<name>A0A9W8B3K1_9FUNG</name>
<evidence type="ECO:0000256" key="15">
    <source>
        <dbReference type="ARBA" id="ARBA00023264"/>
    </source>
</evidence>
<dbReference type="EC" id="2.7.8.11" evidence="5 16"/>
<evidence type="ECO:0000313" key="20">
    <source>
        <dbReference type="Proteomes" id="UP001151582"/>
    </source>
</evidence>
<keyword evidence="6 16" id="KW-0444">Lipid biosynthesis</keyword>
<evidence type="ECO:0000256" key="14">
    <source>
        <dbReference type="ARBA" id="ARBA00023209"/>
    </source>
</evidence>
<keyword evidence="11 18" id="KW-1133">Transmembrane helix</keyword>
<evidence type="ECO:0000256" key="17">
    <source>
        <dbReference type="RuleBase" id="RU003750"/>
    </source>
</evidence>
<proteinExistence type="inferred from homology"/>
<comment type="subcellular location">
    <subcellularLocation>
        <location evidence="3">Membrane</location>
        <topology evidence="3">Multi-pass membrane protein</topology>
    </subcellularLocation>
</comment>
<keyword evidence="12 16" id="KW-0443">Lipid metabolism</keyword>
<dbReference type="InterPro" id="IPR000462">
    <property type="entry name" value="CDP-OH_P_trans"/>
</dbReference>
<comment type="cofactor">
    <cofactor evidence="2">
        <name>Mg(2+)</name>
        <dbReference type="ChEBI" id="CHEBI:18420"/>
    </cofactor>
</comment>
<evidence type="ECO:0000256" key="2">
    <source>
        <dbReference type="ARBA" id="ARBA00001946"/>
    </source>
</evidence>
<dbReference type="GO" id="GO:0005794">
    <property type="term" value="C:Golgi apparatus"/>
    <property type="evidence" value="ECO:0007669"/>
    <property type="project" value="TreeGrafter"/>
</dbReference>
<evidence type="ECO:0000256" key="16">
    <source>
        <dbReference type="PIRNR" id="PIRNR000848"/>
    </source>
</evidence>
<feature type="transmembrane region" description="Helical" evidence="18">
    <location>
        <begin position="112"/>
        <end position="132"/>
    </location>
</feature>
<keyword evidence="7 16" id="KW-0808">Transferase</keyword>
<feature type="transmembrane region" description="Helical" evidence="18">
    <location>
        <begin position="138"/>
        <end position="157"/>
    </location>
</feature>
<evidence type="ECO:0000256" key="8">
    <source>
        <dbReference type="ARBA" id="ARBA00022692"/>
    </source>
</evidence>
<evidence type="ECO:0000256" key="6">
    <source>
        <dbReference type="ARBA" id="ARBA00022516"/>
    </source>
</evidence>
<dbReference type="OrthoDB" id="10251079at2759"/>
<keyword evidence="13 16" id="KW-0472">Membrane</keyword>
<dbReference type="Pfam" id="PF01066">
    <property type="entry name" value="CDP-OH_P_transf"/>
    <property type="match status" value="1"/>
</dbReference>
<dbReference type="InterPro" id="IPR014387">
    <property type="entry name" value="CDP_diag_ino_3_P_euk"/>
</dbReference>
<comment type="similarity">
    <text evidence="4 16 17">Belongs to the CDP-alcohol phosphatidyltransferase class-I family.</text>
</comment>
<sequence>MENAPWTCFTLYGISCLLDVLDGQAARYFHQSSRFGAVLDMVTDRCTTTCLLCFLAQVYPSWTILFQCLISLDISSHYIHMYSSLLAGADSHKKISEHQNPILKAYYHNNKVLFLFCFANEAFFMLLYLHHYVPNHALVVRALLLLTFPICAGKQVINVIQLVGSSQQLAANDVAARQARTK</sequence>
<evidence type="ECO:0000256" key="4">
    <source>
        <dbReference type="ARBA" id="ARBA00010441"/>
    </source>
</evidence>
<evidence type="ECO:0000256" key="1">
    <source>
        <dbReference type="ARBA" id="ARBA00001936"/>
    </source>
</evidence>
<keyword evidence="14 16" id="KW-0594">Phospholipid biosynthesis</keyword>
<dbReference type="AlphaFoldDB" id="A0A9W8B3K1"/>
<evidence type="ECO:0000313" key="19">
    <source>
        <dbReference type="EMBL" id="KAJ1983123.1"/>
    </source>
</evidence>
<evidence type="ECO:0000256" key="12">
    <source>
        <dbReference type="ARBA" id="ARBA00023098"/>
    </source>
</evidence>
<keyword evidence="10" id="KW-0460">Magnesium</keyword>
<protein>
    <recommendedName>
        <fullName evidence="5 16">CDP-diacylglycerol--inositol 3-phosphatidyltransferase</fullName>
        <ecNumber evidence="5 16">2.7.8.11</ecNumber>
    </recommendedName>
</protein>
<dbReference type="EMBL" id="JANBQB010000069">
    <property type="protein sequence ID" value="KAJ1983123.1"/>
    <property type="molecule type" value="Genomic_DNA"/>
</dbReference>